<dbReference type="Proteomes" id="UP000320593">
    <property type="component" value="Unassembled WGS sequence"/>
</dbReference>
<dbReference type="NCBIfam" id="TIGR00254">
    <property type="entry name" value="GGDEF"/>
    <property type="match status" value="1"/>
</dbReference>
<gene>
    <name evidence="4" type="ORF">JM93_02516</name>
</gene>
<evidence type="ECO:0000313" key="5">
    <source>
        <dbReference type="Proteomes" id="UP000320593"/>
    </source>
</evidence>
<protein>
    <submittedName>
        <fullName evidence="4">Diguanylate cyclase (GGDEF)-like protein</fullName>
    </submittedName>
</protein>
<dbReference type="SMART" id="SM00267">
    <property type="entry name" value="GGDEF"/>
    <property type="match status" value="1"/>
</dbReference>
<dbReference type="InterPro" id="IPR000160">
    <property type="entry name" value="GGDEF_dom"/>
</dbReference>
<comment type="caution">
    <text evidence="4">The sequence shown here is derived from an EMBL/GenBank/DDBJ whole genome shotgun (WGS) entry which is preliminary data.</text>
</comment>
<dbReference type="InterPro" id="IPR043128">
    <property type="entry name" value="Rev_trsase/Diguanyl_cyclase"/>
</dbReference>
<feature type="domain" description="CHASE" evidence="2">
    <location>
        <begin position="87"/>
        <end position="174"/>
    </location>
</feature>
<dbReference type="SMART" id="SM01079">
    <property type="entry name" value="CHASE"/>
    <property type="match status" value="1"/>
</dbReference>
<dbReference type="SUPFAM" id="SSF55073">
    <property type="entry name" value="Nucleotide cyclase"/>
    <property type="match status" value="1"/>
</dbReference>
<dbReference type="AlphaFoldDB" id="A0A562T0Y8"/>
<accession>A0A562T0Y8</accession>
<evidence type="ECO:0000313" key="4">
    <source>
        <dbReference type="EMBL" id="TWI87275.1"/>
    </source>
</evidence>
<dbReference type="CDD" id="cd01949">
    <property type="entry name" value="GGDEF"/>
    <property type="match status" value="1"/>
</dbReference>
<dbReference type="InterPro" id="IPR006189">
    <property type="entry name" value="CHASE_dom"/>
</dbReference>
<dbReference type="PANTHER" id="PTHR46663:SF2">
    <property type="entry name" value="GGDEF DOMAIN-CONTAINING PROTEIN"/>
    <property type="match status" value="1"/>
</dbReference>
<evidence type="ECO:0000256" key="1">
    <source>
        <dbReference type="SAM" id="Phobius"/>
    </source>
</evidence>
<proteinExistence type="predicted"/>
<keyword evidence="5" id="KW-1185">Reference proteome</keyword>
<dbReference type="InterPro" id="IPR029787">
    <property type="entry name" value="Nucleotide_cyclase"/>
</dbReference>
<evidence type="ECO:0000259" key="2">
    <source>
        <dbReference type="PROSITE" id="PS50839"/>
    </source>
</evidence>
<dbReference type="Pfam" id="PF03924">
    <property type="entry name" value="CHASE"/>
    <property type="match status" value="1"/>
</dbReference>
<organism evidence="4 5">
    <name type="scientific">Roseibium hamelinense</name>
    <dbReference type="NCBI Taxonomy" id="150831"/>
    <lineage>
        <taxon>Bacteria</taxon>
        <taxon>Pseudomonadati</taxon>
        <taxon>Pseudomonadota</taxon>
        <taxon>Alphaproteobacteria</taxon>
        <taxon>Hyphomicrobiales</taxon>
        <taxon>Stappiaceae</taxon>
        <taxon>Roseibium</taxon>
    </lineage>
</organism>
<evidence type="ECO:0000259" key="3">
    <source>
        <dbReference type="PROSITE" id="PS50887"/>
    </source>
</evidence>
<dbReference type="PROSITE" id="PS50839">
    <property type="entry name" value="CHASE"/>
    <property type="match status" value="1"/>
</dbReference>
<feature type="domain" description="GGDEF" evidence="3">
    <location>
        <begin position="304"/>
        <end position="438"/>
    </location>
</feature>
<reference evidence="4 5" key="1">
    <citation type="submission" date="2019-07" db="EMBL/GenBank/DDBJ databases">
        <title>Genomic Encyclopedia of Archaeal and Bacterial Type Strains, Phase II (KMG-II): from individual species to whole genera.</title>
        <authorList>
            <person name="Goeker M."/>
        </authorList>
    </citation>
    <scope>NUCLEOTIDE SEQUENCE [LARGE SCALE GENOMIC DNA]</scope>
    <source>
        <strain evidence="4 5">ATCC BAA-252</strain>
    </source>
</reference>
<feature type="transmembrane region" description="Helical" evidence="1">
    <location>
        <begin position="243"/>
        <end position="265"/>
    </location>
</feature>
<dbReference type="PANTHER" id="PTHR46663">
    <property type="entry name" value="DIGUANYLATE CYCLASE DGCT-RELATED"/>
    <property type="match status" value="1"/>
</dbReference>
<dbReference type="Pfam" id="PF00990">
    <property type="entry name" value="GGDEF"/>
    <property type="match status" value="1"/>
</dbReference>
<dbReference type="Gene3D" id="3.30.70.270">
    <property type="match status" value="1"/>
</dbReference>
<keyword evidence="1" id="KW-1133">Transmembrane helix</keyword>
<dbReference type="GO" id="GO:0003824">
    <property type="term" value="F:catalytic activity"/>
    <property type="evidence" value="ECO:0007669"/>
    <property type="project" value="UniProtKB-ARBA"/>
</dbReference>
<keyword evidence="1" id="KW-0812">Transmembrane</keyword>
<dbReference type="InterPro" id="IPR052163">
    <property type="entry name" value="DGC-Regulatory_Protein"/>
</dbReference>
<sequence>MTVHVGGVVENNLESRHKQQAVAHLSEARARLEGEIGKAIALGNGLRSLIVDRDGLPLDQDLFNRVGAELLDGNSVIKLIAVAPDNILSLIYPLVGNEGAIGLNYRLNAEQWPSIREAMIRRSEVIVGPVNLVQGGQALLVRIPIYPPAFAAQPLAERRYWGVATVAIDQSELIVASGMKESLGDYQVEILSYSENGTQAIYGGIELSEQDVVSLPVHFPGTTEWEVLAYPENGWQTTGGNLWLTWLSGATATLIFAGMAFLLILEVYKVRRMALHDDLTGLANRRLLEERMKQLAAMCDRSGEGFEIFFVDLNGFKPVNDNYGHAVGDQLLVEVGQRLTRQVRLSDTVSRVGGDEFIVLTTGTMSRDERDAFVERLEERLSRTFVFAGAAIEIDASIGHAAFPDDASTIEDLLRVADARMYSNKVHHGASITPLEVPPASVAG</sequence>
<name>A0A562T0Y8_9HYPH</name>
<dbReference type="PROSITE" id="PS50887">
    <property type="entry name" value="GGDEF"/>
    <property type="match status" value="1"/>
</dbReference>
<keyword evidence="1" id="KW-0472">Membrane</keyword>
<dbReference type="EMBL" id="VLLF01000005">
    <property type="protein sequence ID" value="TWI87275.1"/>
    <property type="molecule type" value="Genomic_DNA"/>
</dbReference>
<dbReference type="RefSeq" id="WP_208995135.1">
    <property type="nucleotide sequence ID" value="NZ_SMLY01000082.1"/>
</dbReference>